<gene>
    <name evidence="1" type="ORF">B1757_13465</name>
</gene>
<keyword evidence="2" id="KW-1185">Reference proteome</keyword>
<protein>
    <submittedName>
        <fullName evidence="1">Uncharacterized protein</fullName>
    </submittedName>
</protein>
<name>A0A2I1DIN2_9PROT</name>
<accession>A0A2I1DIN2</accession>
<evidence type="ECO:0000313" key="2">
    <source>
        <dbReference type="Proteomes" id="UP000234329"/>
    </source>
</evidence>
<proteinExistence type="predicted"/>
<dbReference type="Proteomes" id="UP000234329">
    <property type="component" value="Unassembled WGS sequence"/>
</dbReference>
<sequence length="298" mass="34046">MLKLSPSTPAHIETYTGRLGDTGIAMLSALKRHKNKDFIKQYETHEDQHSKLYIAPFEPESVAMLCSETIYLADDESACLETAVEVENNLTEYAVMVAFRTDTVVFPIGTAIDRLADQNPTLPRDLFEHIYRLPFLGISDPLNIYQSGEDYFELLDDEDDFYGKSLLAEMHPHLRQFVGKPAETNLPAMPDPYSQLLFRARILTNELWQLMHDETFSGLYQHTRYILTGDHDDEAAMNSTQRRVADDEAEHIMNCGGSPDLRFLAITSTRKLTAFLRVWSQIQKIGDRLVKLLTQEEP</sequence>
<dbReference type="AlphaFoldDB" id="A0A2I1DIN2"/>
<evidence type="ECO:0000313" key="1">
    <source>
        <dbReference type="EMBL" id="PKY09731.1"/>
    </source>
</evidence>
<comment type="caution">
    <text evidence="1">The sequence shown here is derived from an EMBL/GenBank/DDBJ whole genome shotgun (WGS) entry which is preliminary data.</text>
</comment>
<dbReference type="InParanoid" id="A0A2I1DIN2"/>
<reference evidence="1 2" key="1">
    <citation type="submission" date="2017-03" db="EMBL/GenBank/DDBJ databases">
        <title>Draft genime sequence of the acidophilic sulfur-oxidizing bacterium Acidithiobacillus sp. SH, isolated from seawater.</title>
        <authorList>
            <person name="Sharmin S."/>
            <person name="Tokuhisa M."/>
            <person name="Kanao T."/>
            <person name="Kamimura K."/>
        </authorList>
    </citation>
    <scope>NUCLEOTIDE SEQUENCE [LARGE SCALE GENOMIC DNA]</scope>
    <source>
        <strain evidence="1 2">SH</strain>
    </source>
</reference>
<dbReference type="EMBL" id="MXAV01000052">
    <property type="protein sequence ID" value="PKY09731.1"/>
    <property type="molecule type" value="Genomic_DNA"/>
</dbReference>
<organism evidence="1 2">
    <name type="scientific">Acidithiobacillus marinus</name>
    <dbReference type="NCBI Taxonomy" id="187490"/>
    <lineage>
        <taxon>Bacteria</taxon>
        <taxon>Pseudomonadati</taxon>
        <taxon>Pseudomonadota</taxon>
        <taxon>Acidithiobacillia</taxon>
        <taxon>Acidithiobacillales</taxon>
        <taxon>Acidithiobacillaceae</taxon>
        <taxon>Acidithiobacillus</taxon>
    </lineage>
</organism>
<dbReference type="RefSeq" id="WP_101538820.1">
    <property type="nucleotide sequence ID" value="NZ_MXAV01000052.1"/>
</dbReference>